<dbReference type="OrthoDB" id="8718161at2"/>
<dbReference type="Proteomes" id="UP000076825">
    <property type="component" value="Chromosome 1"/>
</dbReference>
<dbReference type="STRING" id="123899.SAMEA3906487_02461"/>
<evidence type="ECO:0000256" key="1">
    <source>
        <dbReference type="SAM" id="SignalP"/>
    </source>
</evidence>
<protein>
    <submittedName>
        <fullName evidence="2">Cellulose acetylase subunit</fullName>
    </submittedName>
</protein>
<keyword evidence="1" id="KW-0732">Signal</keyword>
<sequence length="227" mass="23722">MNTLSLKTLRGALGLTLALLAPVAMSATIQLYETGPAEDAAFVRFVNGGEQPMGVSAKGSQGRIDLDAAEPVSAFMPVRGGARMQGRLESARQGQDLDVTVQPGEFASVIGLPGKDGLQTVVVREQPDDFNAAKVSIAFYNLDAGCADAGLVAAPRNLALFERVPQGQAARRLVNPVALNVSASCGGQVLPKVLELGTLQAGDRHTVFLLPSAQGPRLLHAEDRVGR</sequence>
<keyword evidence="3" id="KW-1185">Reference proteome</keyword>
<dbReference type="eggNOG" id="ENOG5032FDF">
    <property type="taxonomic scope" value="Bacteria"/>
</dbReference>
<dbReference type="RefSeq" id="WP_063492023.1">
    <property type="nucleotide sequence ID" value="NZ_CP016340.1"/>
</dbReference>
<dbReference type="KEGG" id="btrm:SAMEA390648702461"/>
<accession>A0A157SLN7</accession>
<evidence type="ECO:0000313" key="3">
    <source>
        <dbReference type="Proteomes" id="UP000076825"/>
    </source>
</evidence>
<gene>
    <name evidence="2" type="primary">wssG</name>
    <name evidence="2" type="ORF">SAMEA3906487_02461</name>
</gene>
<dbReference type="PATRIC" id="fig|123899.6.peg.2448"/>
<organism evidence="2 3">
    <name type="scientific">Bordetella trematum</name>
    <dbReference type="NCBI Taxonomy" id="123899"/>
    <lineage>
        <taxon>Bacteria</taxon>
        <taxon>Pseudomonadati</taxon>
        <taxon>Pseudomonadota</taxon>
        <taxon>Betaproteobacteria</taxon>
        <taxon>Burkholderiales</taxon>
        <taxon>Alcaligenaceae</taxon>
        <taxon>Bordetella</taxon>
    </lineage>
</organism>
<dbReference type="GeneID" id="56590281"/>
<feature type="chain" id="PRO_5009816839" evidence="1">
    <location>
        <begin position="27"/>
        <end position="227"/>
    </location>
</feature>
<reference evidence="2 3" key="1">
    <citation type="submission" date="2016-04" db="EMBL/GenBank/DDBJ databases">
        <authorList>
            <consortium name="Pathogen Informatics"/>
        </authorList>
    </citation>
    <scope>NUCLEOTIDE SEQUENCE [LARGE SCALE GENOMIC DNA]</scope>
    <source>
        <strain evidence="2 3">H044680328</strain>
    </source>
</reference>
<dbReference type="AlphaFoldDB" id="A0A157SLN7"/>
<feature type="signal peptide" evidence="1">
    <location>
        <begin position="1"/>
        <end position="26"/>
    </location>
</feature>
<dbReference type="EMBL" id="LT546645">
    <property type="protein sequence ID" value="SAI70786.1"/>
    <property type="molecule type" value="Genomic_DNA"/>
</dbReference>
<name>A0A157SLN7_9BORD</name>
<proteinExistence type="predicted"/>
<evidence type="ECO:0000313" key="2">
    <source>
        <dbReference type="EMBL" id="SAI70786.1"/>
    </source>
</evidence>